<evidence type="ECO:0000313" key="5">
    <source>
        <dbReference type="Proteomes" id="UP000052020"/>
    </source>
</evidence>
<sequence length="516" mass="56680">MSKVNCRSARAKLCAYIDEQLPAEHRAEIEGHLAGCAACAEELRRLRDSCALIRGLDRHAPPAGSWAAILRGVGSATQQTPHRRAWAPAAGLVVVMAGIALFVASQLWGPPPPRVAPFTTAHGGGTGTAPADPIPTPVNPASLNATWFVDEHSSTTMLPHTTLPGLPRTETARNFAKDEAAWLTQPAPQFLRGVAIDSMAVGQTASVDELVAYAQRAHLNLVVVDFNWVTYYWYRTKLSAVNELARRLGEAGIEVYAMYRPGRLGLKDHSHLPPQVDRDGKEDERNICFSYPEARQWVVAWGQQIFNNVRPLQGLLLHQPSFAPDACYCPVCREQFRWDTGKEIGDDEAAWLEWRAKVITNFVRGWAEEMKRTSPPLMVGVVVSAPPAAQSFGQDLDALSEHIDILSPVIAINPTAKDKEIDPDLVRSAGDLLQPYRGRVRLLADLRVYFGESTYNSTDDVVNAIVGTRAGFDGFFLWGFDLFGSPSRYDRERVADAIRELSPAIKVIGEPGLSSD</sequence>
<accession>A0A0S7XQ95</accession>
<comment type="caution">
    <text evidence="4">The sequence shown here is derived from an EMBL/GenBank/DDBJ whole genome shotgun (WGS) entry which is preliminary data.</text>
</comment>
<evidence type="ECO:0000256" key="1">
    <source>
        <dbReference type="SAM" id="MobiDB-lite"/>
    </source>
</evidence>
<dbReference type="AlphaFoldDB" id="A0A0S7XQ95"/>
<protein>
    <recommendedName>
        <fullName evidence="3">Putative zinc-finger domain-containing protein</fullName>
    </recommendedName>
</protein>
<dbReference type="Pfam" id="PF13490">
    <property type="entry name" value="zf-HC2"/>
    <property type="match status" value="1"/>
</dbReference>
<evidence type="ECO:0000256" key="2">
    <source>
        <dbReference type="SAM" id="Phobius"/>
    </source>
</evidence>
<dbReference type="InterPro" id="IPR027383">
    <property type="entry name" value="Znf_put"/>
</dbReference>
<dbReference type="Gene3D" id="3.20.20.80">
    <property type="entry name" value="Glycosidases"/>
    <property type="match status" value="1"/>
</dbReference>
<feature type="domain" description="Putative zinc-finger" evidence="3">
    <location>
        <begin position="6"/>
        <end position="40"/>
    </location>
</feature>
<reference evidence="4 5" key="1">
    <citation type="journal article" date="2015" name="Microbiome">
        <title>Genomic resolution of linkages in carbon, nitrogen, and sulfur cycling among widespread estuary sediment bacteria.</title>
        <authorList>
            <person name="Baker B.J."/>
            <person name="Lazar C.S."/>
            <person name="Teske A.P."/>
            <person name="Dick G.J."/>
        </authorList>
    </citation>
    <scope>NUCLEOTIDE SEQUENCE [LARGE SCALE GENOMIC DNA]</scope>
    <source>
        <strain evidence="4">DG_56</strain>
    </source>
</reference>
<evidence type="ECO:0000313" key="4">
    <source>
        <dbReference type="EMBL" id="KPJ64600.1"/>
    </source>
</evidence>
<keyword evidence="2" id="KW-0472">Membrane</keyword>
<proteinExistence type="predicted"/>
<organism evidence="4 5">
    <name type="scientific">candidate division KD3-62 bacterium DG_56</name>
    <dbReference type="NCBI Taxonomy" id="1704032"/>
    <lineage>
        <taxon>Bacteria</taxon>
        <taxon>candidate division KD3-62</taxon>
    </lineage>
</organism>
<keyword evidence="2" id="KW-1133">Transmembrane helix</keyword>
<evidence type="ECO:0000259" key="3">
    <source>
        <dbReference type="Pfam" id="PF13490"/>
    </source>
</evidence>
<dbReference type="EMBL" id="LIZY01000017">
    <property type="protein sequence ID" value="KPJ64600.1"/>
    <property type="molecule type" value="Genomic_DNA"/>
</dbReference>
<dbReference type="InterPro" id="IPR041916">
    <property type="entry name" value="Anti_sigma_zinc_sf"/>
</dbReference>
<dbReference type="Proteomes" id="UP000052020">
    <property type="component" value="Unassembled WGS sequence"/>
</dbReference>
<dbReference type="Gene3D" id="1.10.10.1320">
    <property type="entry name" value="Anti-sigma factor, zinc-finger domain"/>
    <property type="match status" value="1"/>
</dbReference>
<keyword evidence="2" id="KW-0812">Transmembrane</keyword>
<feature type="region of interest" description="Disordered" evidence="1">
    <location>
        <begin position="115"/>
        <end position="135"/>
    </location>
</feature>
<name>A0A0S7XQ95_9BACT</name>
<dbReference type="InterPro" id="IPR017853">
    <property type="entry name" value="GH"/>
</dbReference>
<dbReference type="SUPFAM" id="SSF51445">
    <property type="entry name" value="(Trans)glycosidases"/>
    <property type="match status" value="1"/>
</dbReference>
<feature type="transmembrane region" description="Helical" evidence="2">
    <location>
        <begin position="85"/>
        <end position="108"/>
    </location>
</feature>
<gene>
    <name evidence="4" type="ORF">AMK68_01190</name>
</gene>